<dbReference type="SUPFAM" id="SSF49464">
    <property type="entry name" value="Carboxypeptidase regulatory domain-like"/>
    <property type="match status" value="1"/>
</dbReference>
<name>A0A917HMK7_9BACT</name>
<dbReference type="GO" id="GO:0009279">
    <property type="term" value="C:cell outer membrane"/>
    <property type="evidence" value="ECO:0007669"/>
    <property type="project" value="TreeGrafter"/>
</dbReference>
<dbReference type="InterPro" id="IPR057601">
    <property type="entry name" value="Oar-like_b-barrel"/>
</dbReference>
<dbReference type="AlphaFoldDB" id="A0A917HMK7"/>
<sequence>MTGHVSDSSGARIPGANIAIKNDGTGVITNAKSNSAGDYTVPFLQPGTYDVTVSLAGFKTHTHAGLVLQTEQTVSENVTLAIGEVDETVTVHGSTPLIDTATATTGQTLTAEELEDLPSNGRSPLGFARFGFGVVAKGKHAASQTRPFDNSTADDFSLGGGASASNELLINGVPNMQDSSRTAGYSPLLDAVDAVRIDEFSANAALGDTSGGTVNITTKSGTNEFHGTVSEYYQGSRPLTAKPYFTPSGTQAPSTHFNQFGGNIGGPVRIPHLFDGRNKVFFMYAFEGYKGNSPSTTITSVPTQAERNGDFSALLSGTSNGQLYNPYSGVYNSSKKLVTRSPIPGNILSNAGLSISPVTQAYLKFIPLPNYSGASTTPDGENNYFSSSPATDNYKSNEGRIDINATHADRVSFEGHQSTYNKTQSNIFHNELTGTASTVVLWGGFAEDVHSFNPTTNLDVRLGFSRSENSSTPNSAGIKPSSFGFPSYIDQNSTALAIPYLTFNDSASVPSLSAQPGSQAYFDTIQLFASFNKTIGRHNIKFGPDIRLNKNSTVSGSAANGAFSFKAANGGPMTATSSANAQGFGSSLALFELGLPTSGSEAINPRFQYNNWYFGGWAQDDWKIEPNFTVSMGVRIESETSIVESGNRAVTGFNPTATNAATSQAQLNYAASPSPLLPAASFQPVGGLVYATPSQRYAYKTPAAYVSPRIGFAWAPEQWHGTLAIRGGFGIYFNPYNDYNAPQSYGYSATTNYLSNSTNQTDQVPVSSLSDPFNNSVNPLQLPYGSSLGVNTNLGSSAIFFSQLHVPYTEKASLDVQKQFGKTWLVEVSGFTAHSVHLSSSLNVSAIPLLPLLSRTPTINSALTTALNAPVKNPFKGLFPSAVTPNGITIANGTAYNTSSTIGTAQLLQSYPQYSSVTEQLVPNQNASFNAIIARVTKRMSHGLQFDLNYEYSRQLGAQSTLNQGERPSYGETSSDFPQHLTLTLIYQLPFGRGRAFANQSRLADEVIGGWQLTSIYQALSGQPISWGNAIYNGNWHDFNNHPHQAQGTSFNTSVFDRVAADQPNSYNYRTFPAYLLRSDANNNFDFSVLKNFSLGDRVILQPRIDAFNALNHVQFQPANVSPTASSFGTITSQLNTNRQIQGGIHILF</sequence>
<dbReference type="Gene3D" id="2.60.40.1120">
    <property type="entry name" value="Carboxypeptidase-like, regulatory domain"/>
    <property type="match status" value="1"/>
</dbReference>
<dbReference type="InterPro" id="IPR039426">
    <property type="entry name" value="TonB-dep_rcpt-like"/>
</dbReference>
<proteinExistence type="predicted"/>
<reference evidence="3" key="2">
    <citation type="submission" date="2020-09" db="EMBL/GenBank/DDBJ databases">
        <authorList>
            <person name="Sun Q."/>
            <person name="Zhou Y."/>
        </authorList>
    </citation>
    <scope>NUCLEOTIDE SEQUENCE</scope>
    <source>
        <strain evidence="3">CGMCC 1.12997</strain>
    </source>
</reference>
<feature type="region of interest" description="Disordered" evidence="1">
    <location>
        <begin position="376"/>
        <end position="396"/>
    </location>
</feature>
<organism evidence="3 4">
    <name type="scientific">Edaphobacter dinghuensis</name>
    <dbReference type="NCBI Taxonomy" id="1560005"/>
    <lineage>
        <taxon>Bacteria</taxon>
        <taxon>Pseudomonadati</taxon>
        <taxon>Acidobacteriota</taxon>
        <taxon>Terriglobia</taxon>
        <taxon>Terriglobales</taxon>
        <taxon>Acidobacteriaceae</taxon>
        <taxon>Edaphobacter</taxon>
    </lineage>
</organism>
<dbReference type="EMBL" id="BMGT01000003">
    <property type="protein sequence ID" value="GGG84329.1"/>
    <property type="molecule type" value="Genomic_DNA"/>
</dbReference>
<evidence type="ECO:0000256" key="1">
    <source>
        <dbReference type="SAM" id="MobiDB-lite"/>
    </source>
</evidence>
<feature type="domain" description="TonB-dependent transporter Oar-like beta-barrel" evidence="2">
    <location>
        <begin position="217"/>
        <end position="1142"/>
    </location>
</feature>
<protein>
    <recommendedName>
        <fullName evidence="2">TonB-dependent transporter Oar-like beta-barrel domain-containing protein</fullName>
    </recommendedName>
</protein>
<evidence type="ECO:0000313" key="4">
    <source>
        <dbReference type="Proteomes" id="UP000647241"/>
    </source>
</evidence>
<comment type="caution">
    <text evidence="3">The sequence shown here is derived from an EMBL/GenBank/DDBJ whole genome shotgun (WGS) entry which is preliminary data.</text>
</comment>
<dbReference type="RefSeq" id="WP_188554994.1">
    <property type="nucleotide sequence ID" value="NZ_BMGT01000003.1"/>
</dbReference>
<dbReference type="PANTHER" id="PTHR30069:SF46">
    <property type="entry name" value="OAR PROTEIN"/>
    <property type="match status" value="1"/>
</dbReference>
<gene>
    <name evidence="3" type="ORF">GCM10011585_30140</name>
</gene>
<dbReference type="SUPFAM" id="SSF56935">
    <property type="entry name" value="Porins"/>
    <property type="match status" value="1"/>
</dbReference>
<dbReference type="InterPro" id="IPR008969">
    <property type="entry name" value="CarboxyPept-like_regulatory"/>
</dbReference>
<dbReference type="Pfam" id="PF25183">
    <property type="entry name" value="OMP_b-brl_4"/>
    <property type="match status" value="1"/>
</dbReference>
<accession>A0A917HMK7</accession>
<dbReference type="Proteomes" id="UP000647241">
    <property type="component" value="Unassembled WGS sequence"/>
</dbReference>
<dbReference type="GO" id="GO:0044718">
    <property type="term" value="P:siderophore transmembrane transport"/>
    <property type="evidence" value="ECO:0007669"/>
    <property type="project" value="TreeGrafter"/>
</dbReference>
<dbReference type="Pfam" id="PF13620">
    <property type="entry name" value="CarboxypepD_reg"/>
    <property type="match status" value="1"/>
</dbReference>
<evidence type="ECO:0000259" key="2">
    <source>
        <dbReference type="Pfam" id="PF25183"/>
    </source>
</evidence>
<reference evidence="3" key="1">
    <citation type="journal article" date="2014" name="Int. J. Syst. Evol. Microbiol.">
        <title>Complete genome sequence of Corynebacterium casei LMG S-19264T (=DSM 44701T), isolated from a smear-ripened cheese.</title>
        <authorList>
            <consortium name="US DOE Joint Genome Institute (JGI-PGF)"/>
            <person name="Walter F."/>
            <person name="Albersmeier A."/>
            <person name="Kalinowski J."/>
            <person name="Ruckert C."/>
        </authorList>
    </citation>
    <scope>NUCLEOTIDE SEQUENCE</scope>
    <source>
        <strain evidence="3">CGMCC 1.12997</strain>
    </source>
</reference>
<dbReference type="PANTHER" id="PTHR30069">
    <property type="entry name" value="TONB-DEPENDENT OUTER MEMBRANE RECEPTOR"/>
    <property type="match status" value="1"/>
</dbReference>
<dbReference type="GO" id="GO:0015344">
    <property type="term" value="F:siderophore uptake transmembrane transporter activity"/>
    <property type="evidence" value="ECO:0007669"/>
    <property type="project" value="TreeGrafter"/>
</dbReference>
<evidence type="ECO:0000313" key="3">
    <source>
        <dbReference type="EMBL" id="GGG84329.1"/>
    </source>
</evidence>
<feature type="compositionally biased region" description="Polar residues" evidence="1">
    <location>
        <begin position="376"/>
        <end position="394"/>
    </location>
</feature>
<keyword evidence="4" id="KW-1185">Reference proteome</keyword>